<proteinExistence type="predicted"/>
<name>A0A6J2RD71_COTGO</name>
<evidence type="ECO:0000256" key="4">
    <source>
        <dbReference type="SAM" id="SignalP"/>
    </source>
</evidence>
<protein>
    <submittedName>
        <fullName evidence="7">CD4-2 molecule, tandem duplicate 1</fullName>
    </submittedName>
</protein>
<feature type="region of interest" description="Disordered" evidence="2">
    <location>
        <begin position="185"/>
        <end position="211"/>
    </location>
</feature>
<feature type="compositionally biased region" description="Pro residues" evidence="2">
    <location>
        <begin position="298"/>
        <end position="307"/>
    </location>
</feature>
<feature type="chain" id="PRO_5026714967" evidence="4">
    <location>
        <begin position="19"/>
        <end position="307"/>
    </location>
</feature>
<dbReference type="SMART" id="SM00409">
    <property type="entry name" value="IG"/>
    <property type="match status" value="2"/>
</dbReference>
<keyword evidence="1" id="KW-0393">Immunoglobulin domain</keyword>
<reference evidence="7" key="1">
    <citation type="submission" date="2025-08" db="UniProtKB">
        <authorList>
            <consortium name="RefSeq"/>
        </authorList>
    </citation>
    <scope>IDENTIFICATION</scope>
</reference>
<dbReference type="SUPFAM" id="SSF48726">
    <property type="entry name" value="Immunoglobulin"/>
    <property type="match status" value="2"/>
</dbReference>
<dbReference type="InterPro" id="IPR013151">
    <property type="entry name" value="Immunoglobulin_dom"/>
</dbReference>
<dbReference type="AlphaFoldDB" id="A0A6J2RD71"/>
<dbReference type="CTD" id="100189607"/>
<dbReference type="SMART" id="SM00408">
    <property type="entry name" value="IGc2"/>
    <property type="match status" value="2"/>
</dbReference>
<feature type="signal peptide" evidence="4">
    <location>
        <begin position="1"/>
        <end position="18"/>
    </location>
</feature>
<dbReference type="Pfam" id="PF13895">
    <property type="entry name" value="Ig_2"/>
    <property type="match status" value="1"/>
</dbReference>
<feature type="region of interest" description="Disordered" evidence="2">
    <location>
        <begin position="282"/>
        <end position="307"/>
    </location>
</feature>
<dbReference type="KEGG" id="cgob:115021246"/>
<dbReference type="InterPro" id="IPR021963">
    <property type="entry name" value="Tcell_CD4_Cterm"/>
</dbReference>
<accession>A0A6J2RD71</accession>
<dbReference type="RefSeq" id="XP_029307387.1">
    <property type="nucleotide sequence ID" value="XM_029451527.1"/>
</dbReference>
<dbReference type="InterPro" id="IPR007110">
    <property type="entry name" value="Ig-like_dom"/>
</dbReference>
<dbReference type="InParanoid" id="A0A6J2RD71"/>
<keyword evidence="3" id="KW-0472">Membrane</keyword>
<dbReference type="PANTHER" id="PTHR11422">
    <property type="entry name" value="T-CELL SURFACE GLYCOPROTEIN CD4"/>
    <property type="match status" value="1"/>
</dbReference>
<sequence length="307" mass="33564">MKTIVCFGFVLCALSAAGSVILTRPGQKVTLECGPDTFNQRLVWHHGSDLIFNTPKSGFTRRGSTDIVLRSKVKQEINLEISKVKEEDAGKFICMADGKSHEHTLVVVSVSASPSGELQLGSQVSLRCQIKGVDSTVQWRSPDGSLHPKTAHLTSVSRSHAGTWNCTFSHGGETHSQSLDINVEEPETAASAPSQSPEDAHKPTSLHSQPGVIQPPSDAVLLLGLVWWVWVAVGVGCLVVLLLMVFVIVLCKRIKRRKRKIHMLKNGRLPLKPKKYCQCDRPAAAAKPQQGRRREKPSAPPLQPLLM</sequence>
<evidence type="ECO:0000259" key="5">
    <source>
        <dbReference type="PROSITE" id="PS50835"/>
    </source>
</evidence>
<dbReference type="Gene3D" id="1.20.5.900">
    <property type="entry name" value="transmembrane domain of human cd4"/>
    <property type="match status" value="1"/>
</dbReference>
<evidence type="ECO:0000313" key="6">
    <source>
        <dbReference type="Proteomes" id="UP000504630"/>
    </source>
</evidence>
<dbReference type="OrthoDB" id="6159398at2759"/>
<keyword evidence="6" id="KW-1185">Reference proteome</keyword>
<dbReference type="Pfam" id="PF12104">
    <property type="entry name" value="Tcell_CD4_C"/>
    <property type="match status" value="1"/>
</dbReference>
<keyword evidence="4" id="KW-0732">Signal</keyword>
<dbReference type="InterPro" id="IPR036179">
    <property type="entry name" value="Ig-like_dom_sf"/>
</dbReference>
<dbReference type="InterPro" id="IPR003598">
    <property type="entry name" value="Ig_sub2"/>
</dbReference>
<dbReference type="PROSITE" id="PS50835">
    <property type="entry name" value="IG_LIKE"/>
    <property type="match status" value="2"/>
</dbReference>
<dbReference type="GeneID" id="115021246"/>
<evidence type="ECO:0000256" key="3">
    <source>
        <dbReference type="SAM" id="Phobius"/>
    </source>
</evidence>
<feature type="domain" description="Ig-like" evidence="5">
    <location>
        <begin position="103"/>
        <end position="182"/>
    </location>
</feature>
<gene>
    <name evidence="7" type="primary">cd4-2.1</name>
</gene>
<dbReference type="InterPro" id="IPR003599">
    <property type="entry name" value="Ig_sub"/>
</dbReference>
<organism evidence="6 7">
    <name type="scientific">Cottoperca gobio</name>
    <name type="common">Frogmouth</name>
    <name type="synonym">Aphritis gobio</name>
    <dbReference type="NCBI Taxonomy" id="56716"/>
    <lineage>
        <taxon>Eukaryota</taxon>
        <taxon>Metazoa</taxon>
        <taxon>Chordata</taxon>
        <taxon>Craniata</taxon>
        <taxon>Vertebrata</taxon>
        <taxon>Euteleostomi</taxon>
        <taxon>Actinopterygii</taxon>
        <taxon>Neopterygii</taxon>
        <taxon>Teleostei</taxon>
        <taxon>Neoteleostei</taxon>
        <taxon>Acanthomorphata</taxon>
        <taxon>Eupercaria</taxon>
        <taxon>Perciformes</taxon>
        <taxon>Notothenioidei</taxon>
        <taxon>Bovichtidae</taxon>
        <taxon>Cottoperca</taxon>
    </lineage>
</organism>
<evidence type="ECO:0000313" key="7">
    <source>
        <dbReference type="RefSeq" id="XP_029307387.1"/>
    </source>
</evidence>
<dbReference type="Pfam" id="PF00047">
    <property type="entry name" value="ig"/>
    <property type="match status" value="1"/>
</dbReference>
<dbReference type="Proteomes" id="UP000504630">
    <property type="component" value="Chromosome 16"/>
</dbReference>
<evidence type="ECO:0000256" key="1">
    <source>
        <dbReference type="ARBA" id="ARBA00023319"/>
    </source>
</evidence>
<keyword evidence="3" id="KW-1133">Transmembrane helix</keyword>
<dbReference type="InterPro" id="IPR013783">
    <property type="entry name" value="Ig-like_fold"/>
</dbReference>
<dbReference type="Gene3D" id="2.60.40.10">
    <property type="entry name" value="Immunoglobulins"/>
    <property type="match status" value="2"/>
</dbReference>
<keyword evidence="3" id="KW-0812">Transmembrane</keyword>
<feature type="transmembrane region" description="Helical" evidence="3">
    <location>
        <begin position="225"/>
        <end position="251"/>
    </location>
</feature>
<dbReference type="PANTHER" id="PTHR11422:SF6">
    <property type="entry name" value="HEMICENTIN-1 ISOFORM X1"/>
    <property type="match status" value="1"/>
</dbReference>
<evidence type="ECO:0000256" key="2">
    <source>
        <dbReference type="SAM" id="MobiDB-lite"/>
    </source>
</evidence>
<feature type="domain" description="Ig-like" evidence="5">
    <location>
        <begin position="26"/>
        <end position="96"/>
    </location>
</feature>